<evidence type="ECO:0000256" key="1">
    <source>
        <dbReference type="ARBA" id="ARBA00022729"/>
    </source>
</evidence>
<dbReference type="GO" id="GO:0030976">
    <property type="term" value="F:thiamine pyrophosphate binding"/>
    <property type="evidence" value="ECO:0007669"/>
    <property type="project" value="TreeGrafter"/>
</dbReference>
<dbReference type="PANTHER" id="PTHR30006">
    <property type="entry name" value="THIAMINE-BINDING PERIPLASMIC PROTEIN-RELATED"/>
    <property type="match status" value="1"/>
</dbReference>
<dbReference type="SUPFAM" id="SSF53850">
    <property type="entry name" value="Periplasmic binding protein-like II"/>
    <property type="match status" value="1"/>
</dbReference>
<dbReference type="InterPro" id="IPR005948">
    <property type="entry name" value="ThiB-like"/>
</dbReference>
<name>A0A9D2EFY5_9MICO</name>
<gene>
    <name evidence="3" type="ORF">H9815_14990</name>
</gene>
<evidence type="ECO:0000313" key="3">
    <source>
        <dbReference type="EMBL" id="HIZ37078.1"/>
    </source>
</evidence>
<comment type="caution">
    <text evidence="3">The sequence shown here is derived from an EMBL/GenBank/DDBJ whole genome shotgun (WGS) entry which is preliminary data.</text>
</comment>
<dbReference type="GO" id="GO:0030288">
    <property type="term" value="C:outer membrane-bounded periplasmic space"/>
    <property type="evidence" value="ECO:0007669"/>
    <property type="project" value="TreeGrafter"/>
</dbReference>
<sequence length="361" mass="38935">MTRTTTYRRHAAAVVSTAVAVSLAGCSLIGGEPEEGSTNEAGEPALVRVVTHDSFALSEDLIEQFEDETDYTLELSAPGDGGALVNQLILTTDSPLGDVAFGVDNSFAGRAIAEGVFDPYTSPDLPASAEPYLADDAGSLTPVDRGDVCLNVDHQYFADQELPEPETLDDLLAEEYQDLMVVTNPATSSPGLAFLLATVAAYGEDGWQDYWRQLADNGLKVVESWSDAYSVDFSGSTGEGDRPIVLSYSTSPAFEVGEDETEAPTGALLDTCFRQVEYAGVLAGADNPQGAQAFIDFLLSDEVQADIPEQMYMYPINDQIDLPQAWTEFAPLADEPFTMDPALIDTHRDEWIEQWTNTVIG</sequence>
<dbReference type="Pfam" id="PF13343">
    <property type="entry name" value="SBP_bac_6"/>
    <property type="match status" value="1"/>
</dbReference>
<keyword evidence="1 2" id="KW-0732">Signal</keyword>
<dbReference type="Gene3D" id="3.40.190.10">
    <property type="entry name" value="Periplasmic binding protein-like II"/>
    <property type="match status" value="2"/>
</dbReference>
<dbReference type="Proteomes" id="UP000824037">
    <property type="component" value="Unassembled WGS sequence"/>
</dbReference>
<feature type="signal peptide" evidence="2">
    <location>
        <begin position="1"/>
        <end position="24"/>
    </location>
</feature>
<dbReference type="PANTHER" id="PTHR30006:SF2">
    <property type="entry name" value="ABC TRANSPORTER SUBSTRATE-BINDING PROTEIN"/>
    <property type="match status" value="1"/>
</dbReference>
<evidence type="ECO:0000256" key="2">
    <source>
        <dbReference type="SAM" id="SignalP"/>
    </source>
</evidence>
<dbReference type="EMBL" id="DXBY01000261">
    <property type="protein sequence ID" value="HIZ37078.1"/>
    <property type="molecule type" value="Genomic_DNA"/>
</dbReference>
<dbReference type="NCBIfam" id="TIGR01254">
    <property type="entry name" value="sfuA"/>
    <property type="match status" value="1"/>
</dbReference>
<dbReference type="PROSITE" id="PS51257">
    <property type="entry name" value="PROKAR_LIPOPROTEIN"/>
    <property type="match status" value="1"/>
</dbReference>
<reference evidence="3" key="1">
    <citation type="journal article" date="2021" name="PeerJ">
        <title>Extensive microbial diversity within the chicken gut microbiome revealed by metagenomics and culture.</title>
        <authorList>
            <person name="Gilroy R."/>
            <person name="Ravi A."/>
            <person name="Getino M."/>
            <person name="Pursley I."/>
            <person name="Horton D.L."/>
            <person name="Alikhan N.F."/>
            <person name="Baker D."/>
            <person name="Gharbi K."/>
            <person name="Hall N."/>
            <person name="Watson M."/>
            <person name="Adriaenssens E.M."/>
            <person name="Foster-Nyarko E."/>
            <person name="Jarju S."/>
            <person name="Secka A."/>
            <person name="Antonio M."/>
            <person name="Oren A."/>
            <person name="Chaudhuri R.R."/>
            <person name="La Ragione R."/>
            <person name="Hildebrand F."/>
            <person name="Pallen M.J."/>
        </authorList>
    </citation>
    <scope>NUCLEOTIDE SEQUENCE</scope>
    <source>
        <strain evidence="3">ChiGjej4B4-7305</strain>
    </source>
</reference>
<dbReference type="GO" id="GO:0030975">
    <property type="term" value="F:thiamine binding"/>
    <property type="evidence" value="ECO:0007669"/>
    <property type="project" value="InterPro"/>
</dbReference>
<feature type="chain" id="PRO_5038476207" evidence="2">
    <location>
        <begin position="25"/>
        <end position="361"/>
    </location>
</feature>
<protein>
    <submittedName>
        <fullName evidence="3">Thiamine ABC transporter substrate-binding protein</fullName>
    </submittedName>
</protein>
<dbReference type="CDD" id="cd13545">
    <property type="entry name" value="PBP2_TbpA"/>
    <property type="match status" value="1"/>
</dbReference>
<organism evidence="3 4">
    <name type="scientific">Candidatus Ruania gallistercoris</name>
    <dbReference type="NCBI Taxonomy" id="2838746"/>
    <lineage>
        <taxon>Bacteria</taxon>
        <taxon>Bacillati</taxon>
        <taxon>Actinomycetota</taxon>
        <taxon>Actinomycetes</taxon>
        <taxon>Micrococcales</taxon>
        <taxon>Ruaniaceae</taxon>
        <taxon>Ruania</taxon>
    </lineage>
</organism>
<reference evidence="3" key="2">
    <citation type="submission" date="2021-04" db="EMBL/GenBank/DDBJ databases">
        <authorList>
            <person name="Gilroy R."/>
        </authorList>
    </citation>
    <scope>NUCLEOTIDE SEQUENCE</scope>
    <source>
        <strain evidence="3">ChiGjej4B4-7305</strain>
    </source>
</reference>
<dbReference type="AlphaFoldDB" id="A0A9D2EFY5"/>
<evidence type="ECO:0000313" key="4">
    <source>
        <dbReference type="Proteomes" id="UP000824037"/>
    </source>
</evidence>
<accession>A0A9D2EFY5</accession>
<dbReference type="GO" id="GO:0015888">
    <property type="term" value="P:thiamine transport"/>
    <property type="evidence" value="ECO:0007669"/>
    <property type="project" value="InterPro"/>
</dbReference>
<proteinExistence type="predicted"/>